<dbReference type="Gene3D" id="3.30.2130.30">
    <property type="match status" value="1"/>
</dbReference>
<sequence>MKLSVPVASGVEASVKRQLKQLGYGDCPALQGRIRLEGGWQDVARLNVNLRAGERVLIELAEFSAPDFDALFEGVRAIPWEEYLGAHSRILMDGKCVESKLMAIKASGGVAKKAIVERLRAKLGVNTLDERGPRAVVGIFIVGDRASVTLDTTGDGLHKRGYRVRTYSAPLRETTAAAMVESSFFRAGKPFADVFCGSGTIPIEAALYMRSIAPGRNRTFDFAHWQCAPGVLEGAREEARDLENHAPLPPVEASDISREAVEIAKFHAARAGVADDIRFCVRDMRAFTSGERCGVMISNPPYGERLKASDLQGLYRDFGKMYRSLPDWSCCFLSSYEGAERAFGGRAEKKRRLWNAGIACTLYSYFGAPPAVKSL</sequence>
<dbReference type="InterPro" id="IPR054170">
    <property type="entry name" value="RlmL_1st"/>
</dbReference>
<dbReference type="GO" id="GO:0003723">
    <property type="term" value="F:RNA binding"/>
    <property type="evidence" value="ECO:0007669"/>
    <property type="project" value="UniProtKB-UniRule"/>
</dbReference>
<dbReference type="Pfam" id="PF22020">
    <property type="entry name" value="RlmL_1st"/>
    <property type="match status" value="1"/>
</dbReference>
<dbReference type="Pfam" id="PF02926">
    <property type="entry name" value="THUMP"/>
    <property type="match status" value="1"/>
</dbReference>
<name>A0A9D2IUV9_9FIRM</name>
<dbReference type="Gene3D" id="3.40.50.150">
    <property type="entry name" value="Vaccinia Virus protein VP39"/>
    <property type="match status" value="1"/>
</dbReference>
<dbReference type="EMBL" id="DXBS01000052">
    <property type="protein sequence ID" value="HIZ24343.1"/>
    <property type="molecule type" value="Genomic_DNA"/>
</dbReference>
<dbReference type="GO" id="GO:0008990">
    <property type="term" value="F:rRNA (guanine-N2-)-methyltransferase activity"/>
    <property type="evidence" value="ECO:0007669"/>
    <property type="project" value="TreeGrafter"/>
</dbReference>
<dbReference type="PANTHER" id="PTHR47313">
    <property type="entry name" value="RIBOSOMAL RNA LARGE SUBUNIT METHYLTRANSFERASE K/L"/>
    <property type="match status" value="1"/>
</dbReference>
<evidence type="ECO:0000259" key="4">
    <source>
        <dbReference type="PROSITE" id="PS51165"/>
    </source>
</evidence>
<dbReference type="PROSITE" id="PS51165">
    <property type="entry name" value="THUMP"/>
    <property type="match status" value="1"/>
</dbReference>
<dbReference type="GO" id="GO:0070043">
    <property type="term" value="F:rRNA (guanine-N7-)-methyltransferase activity"/>
    <property type="evidence" value="ECO:0007669"/>
    <property type="project" value="TreeGrafter"/>
</dbReference>
<dbReference type="CDD" id="cd11715">
    <property type="entry name" value="THUMP_AdoMetMT"/>
    <property type="match status" value="1"/>
</dbReference>
<dbReference type="InterPro" id="IPR002052">
    <property type="entry name" value="DNA_methylase_N6_adenine_CS"/>
</dbReference>
<comment type="caution">
    <text evidence="5">The sequence shown here is derived from an EMBL/GenBank/DDBJ whole genome shotgun (WGS) entry which is preliminary data.</text>
</comment>
<proteinExistence type="predicted"/>
<evidence type="ECO:0000313" key="5">
    <source>
        <dbReference type="EMBL" id="HIZ24343.1"/>
    </source>
</evidence>
<dbReference type="InterPro" id="IPR029063">
    <property type="entry name" value="SAM-dependent_MTases_sf"/>
</dbReference>
<dbReference type="PANTHER" id="PTHR47313:SF1">
    <property type="entry name" value="RIBOSOMAL RNA LARGE SUBUNIT METHYLTRANSFERASE K_L"/>
    <property type="match status" value="1"/>
</dbReference>
<evidence type="ECO:0000256" key="3">
    <source>
        <dbReference type="PROSITE-ProRule" id="PRU00529"/>
    </source>
</evidence>
<dbReference type="InterPro" id="IPR000241">
    <property type="entry name" value="RlmKL-like_Mtase"/>
</dbReference>
<feature type="domain" description="THUMP" evidence="4">
    <location>
        <begin position="42"/>
        <end position="152"/>
    </location>
</feature>
<dbReference type="Pfam" id="PF01170">
    <property type="entry name" value="UPF0020"/>
    <property type="match status" value="1"/>
</dbReference>
<accession>A0A9D2IUV9</accession>
<dbReference type="AlphaFoldDB" id="A0A9D2IUV9"/>
<organism evidence="5 6">
    <name type="scientific">Candidatus Gallimonas intestinigallinarum</name>
    <dbReference type="NCBI Taxonomy" id="2838604"/>
    <lineage>
        <taxon>Bacteria</taxon>
        <taxon>Bacillati</taxon>
        <taxon>Bacillota</taxon>
        <taxon>Clostridia</taxon>
        <taxon>Candidatus Gallimonas</taxon>
    </lineage>
</organism>
<protein>
    <submittedName>
        <fullName evidence="5">Class I SAM-dependent RNA methyltransferase</fullName>
    </submittedName>
</protein>
<keyword evidence="2" id="KW-0808">Transferase</keyword>
<evidence type="ECO:0000313" key="6">
    <source>
        <dbReference type="Proteomes" id="UP000824044"/>
    </source>
</evidence>
<reference evidence="5" key="2">
    <citation type="submission" date="2021-04" db="EMBL/GenBank/DDBJ databases">
        <authorList>
            <person name="Gilroy R."/>
        </authorList>
    </citation>
    <scope>NUCLEOTIDE SEQUENCE</scope>
    <source>
        <strain evidence="5">CHK33-5263</strain>
    </source>
</reference>
<keyword evidence="3" id="KW-0694">RNA-binding</keyword>
<gene>
    <name evidence="5" type="ORF">H9812_02560</name>
</gene>
<dbReference type="Proteomes" id="UP000824044">
    <property type="component" value="Unassembled WGS sequence"/>
</dbReference>
<keyword evidence="1 5" id="KW-0489">Methyltransferase</keyword>
<evidence type="ECO:0000256" key="1">
    <source>
        <dbReference type="ARBA" id="ARBA00022603"/>
    </source>
</evidence>
<dbReference type="InterPro" id="IPR004114">
    <property type="entry name" value="THUMP_dom"/>
</dbReference>
<dbReference type="SUPFAM" id="SSF53335">
    <property type="entry name" value="S-adenosyl-L-methionine-dependent methyltransferases"/>
    <property type="match status" value="1"/>
</dbReference>
<evidence type="ECO:0000256" key="2">
    <source>
        <dbReference type="ARBA" id="ARBA00022679"/>
    </source>
</evidence>
<reference evidence="5" key="1">
    <citation type="journal article" date="2021" name="PeerJ">
        <title>Extensive microbial diversity within the chicken gut microbiome revealed by metagenomics and culture.</title>
        <authorList>
            <person name="Gilroy R."/>
            <person name="Ravi A."/>
            <person name="Getino M."/>
            <person name="Pursley I."/>
            <person name="Horton D.L."/>
            <person name="Alikhan N.F."/>
            <person name="Baker D."/>
            <person name="Gharbi K."/>
            <person name="Hall N."/>
            <person name="Watson M."/>
            <person name="Adriaenssens E.M."/>
            <person name="Foster-Nyarko E."/>
            <person name="Jarju S."/>
            <person name="Secka A."/>
            <person name="Antonio M."/>
            <person name="Oren A."/>
            <person name="Chaudhuri R.R."/>
            <person name="La Ragione R."/>
            <person name="Hildebrand F."/>
            <person name="Pallen M.J."/>
        </authorList>
    </citation>
    <scope>NUCLEOTIDE SEQUENCE</scope>
    <source>
        <strain evidence="5">CHK33-5263</strain>
    </source>
</reference>
<dbReference type="PROSITE" id="PS00092">
    <property type="entry name" value="N6_MTASE"/>
    <property type="match status" value="1"/>
</dbReference>